<dbReference type="GO" id="GO:0008270">
    <property type="term" value="F:zinc ion binding"/>
    <property type="evidence" value="ECO:0007669"/>
    <property type="project" value="InterPro"/>
</dbReference>
<dbReference type="GeneID" id="81361022"/>
<dbReference type="InterPro" id="IPR051430">
    <property type="entry name" value="Fungal_TF_Env_Response"/>
</dbReference>
<evidence type="ECO:0000256" key="1">
    <source>
        <dbReference type="ARBA" id="ARBA00022723"/>
    </source>
</evidence>
<feature type="domain" description="Zn(2)-C6 fungal-type" evidence="8">
    <location>
        <begin position="19"/>
        <end position="50"/>
    </location>
</feature>
<dbReference type="RefSeq" id="XP_056472849.1">
    <property type="nucleotide sequence ID" value="XM_056622043.1"/>
</dbReference>
<reference evidence="9" key="2">
    <citation type="journal article" date="2023" name="IMA Fungus">
        <title>Comparative genomic study of the Penicillium genus elucidates a diverse pangenome and 15 lateral gene transfer events.</title>
        <authorList>
            <person name="Petersen C."/>
            <person name="Sorensen T."/>
            <person name="Nielsen M.R."/>
            <person name="Sondergaard T.E."/>
            <person name="Sorensen J.L."/>
            <person name="Fitzpatrick D.A."/>
            <person name="Frisvad J.C."/>
            <person name="Nielsen K.L."/>
        </authorList>
    </citation>
    <scope>NUCLEOTIDE SEQUENCE</scope>
    <source>
        <strain evidence="9">IBT 30761</strain>
    </source>
</reference>
<comment type="caution">
    <text evidence="9">The sequence shown here is derived from an EMBL/GenBank/DDBJ whole genome shotgun (WGS) entry which is preliminary data.</text>
</comment>
<dbReference type="InterPro" id="IPR007219">
    <property type="entry name" value="XnlR_reg_dom"/>
</dbReference>
<dbReference type="Pfam" id="PF00172">
    <property type="entry name" value="Zn_clus"/>
    <property type="match status" value="1"/>
</dbReference>
<evidence type="ECO:0000256" key="5">
    <source>
        <dbReference type="ARBA" id="ARBA00023163"/>
    </source>
</evidence>
<proteinExistence type="predicted"/>
<keyword evidence="5" id="KW-0804">Transcription</keyword>
<dbReference type="SUPFAM" id="SSF57701">
    <property type="entry name" value="Zn2/Cys6 DNA-binding domain"/>
    <property type="match status" value="1"/>
</dbReference>
<feature type="region of interest" description="Disordered" evidence="7">
    <location>
        <begin position="65"/>
        <end position="130"/>
    </location>
</feature>
<dbReference type="EMBL" id="JAPQKI010000009">
    <property type="protein sequence ID" value="KAJ5090868.1"/>
    <property type="molecule type" value="Genomic_DNA"/>
</dbReference>
<keyword evidence="10" id="KW-1185">Reference proteome</keyword>
<protein>
    <recommendedName>
        <fullName evidence="8">Zn(2)-C6 fungal-type domain-containing protein</fullName>
    </recommendedName>
</protein>
<evidence type="ECO:0000256" key="3">
    <source>
        <dbReference type="ARBA" id="ARBA00023015"/>
    </source>
</evidence>
<dbReference type="PANTHER" id="PTHR31944">
    <property type="entry name" value="HEME-RESPONSIVE ZINC FINGER TRANSCRIPTION FACTOR HAP1"/>
    <property type="match status" value="1"/>
</dbReference>
<evidence type="ECO:0000259" key="8">
    <source>
        <dbReference type="PROSITE" id="PS50048"/>
    </source>
</evidence>
<dbReference type="SMART" id="SM00906">
    <property type="entry name" value="Fungal_trans"/>
    <property type="match status" value="1"/>
</dbReference>
<keyword evidence="6" id="KW-0539">Nucleus</keyword>
<organism evidence="9 10">
    <name type="scientific">Penicillium argentinense</name>
    <dbReference type="NCBI Taxonomy" id="1131581"/>
    <lineage>
        <taxon>Eukaryota</taxon>
        <taxon>Fungi</taxon>
        <taxon>Dikarya</taxon>
        <taxon>Ascomycota</taxon>
        <taxon>Pezizomycotina</taxon>
        <taxon>Eurotiomycetes</taxon>
        <taxon>Eurotiomycetidae</taxon>
        <taxon>Eurotiales</taxon>
        <taxon>Aspergillaceae</taxon>
        <taxon>Penicillium</taxon>
    </lineage>
</organism>
<accession>A0A9W9K2N9</accession>
<dbReference type="AlphaFoldDB" id="A0A9W9K2N9"/>
<name>A0A9W9K2N9_9EURO</name>
<dbReference type="GO" id="GO:0001228">
    <property type="term" value="F:DNA-binding transcription activator activity, RNA polymerase II-specific"/>
    <property type="evidence" value="ECO:0007669"/>
    <property type="project" value="TreeGrafter"/>
</dbReference>
<dbReference type="GO" id="GO:0000978">
    <property type="term" value="F:RNA polymerase II cis-regulatory region sequence-specific DNA binding"/>
    <property type="evidence" value="ECO:0007669"/>
    <property type="project" value="TreeGrafter"/>
</dbReference>
<keyword evidence="4" id="KW-0238">DNA-binding</keyword>
<evidence type="ECO:0000313" key="9">
    <source>
        <dbReference type="EMBL" id="KAJ5090868.1"/>
    </source>
</evidence>
<dbReference type="Proteomes" id="UP001149074">
    <property type="component" value="Unassembled WGS sequence"/>
</dbReference>
<keyword evidence="3" id="KW-0805">Transcription regulation</keyword>
<keyword evidence="1" id="KW-0479">Metal-binding</keyword>
<dbReference type="SMART" id="SM00066">
    <property type="entry name" value="GAL4"/>
    <property type="match status" value="1"/>
</dbReference>
<feature type="compositionally biased region" description="Low complexity" evidence="7">
    <location>
        <begin position="111"/>
        <end position="124"/>
    </location>
</feature>
<dbReference type="CDD" id="cd12148">
    <property type="entry name" value="fungal_TF_MHR"/>
    <property type="match status" value="1"/>
</dbReference>
<dbReference type="PROSITE" id="PS50048">
    <property type="entry name" value="ZN2_CY6_FUNGAL_2"/>
    <property type="match status" value="1"/>
</dbReference>
<dbReference type="GO" id="GO:0006351">
    <property type="term" value="P:DNA-templated transcription"/>
    <property type="evidence" value="ECO:0007669"/>
    <property type="project" value="InterPro"/>
</dbReference>
<dbReference type="OrthoDB" id="4337792at2759"/>
<dbReference type="InterPro" id="IPR001138">
    <property type="entry name" value="Zn2Cys6_DnaBD"/>
</dbReference>
<evidence type="ECO:0000256" key="7">
    <source>
        <dbReference type="SAM" id="MobiDB-lite"/>
    </source>
</evidence>
<evidence type="ECO:0000256" key="4">
    <source>
        <dbReference type="ARBA" id="ARBA00023125"/>
    </source>
</evidence>
<evidence type="ECO:0000313" key="10">
    <source>
        <dbReference type="Proteomes" id="UP001149074"/>
    </source>
</evidence>
<reference evidence="9" key="1">
    <citation type="submission" date="2022-11" db="EMBL/GenBank/DDBJ databases">
        <authorList>
            <person name="Petersen C."/>
        </authorList>
    </citation>
    <scope>NUCLEOTIDE SEQUENCE</scope>
    <source>
        <strain evidence="9">IBT 30761</strain>
    </source>
</reference>
<keyword evidence="2" id="KW-0862">Zinc</keyword>
<evidence type="ECO:0000256" key="2">
    <source>
        <dbReference type="ARBA" id="ARBA00022833"/>
    </source>
</evidence>
<gene>
    <name evidence="9" type="ORF">N7532_009552</name>
</gene>
<dbReference type="PROSITE" id="PS00463">
    <property type="entry name" value="ZN2_CY6_FUNGAL_1"/>
    <property type="match status" value="1"/>
</dbReference>
<dbReference type="Pfam" id="PF04082">
    <property type="entry name" value="Fungal_trans"/>
    <property type="match status" value="1"/>
</dbReference>
<dbReference type="PANTHER" id="PTHR31944:SF129">
    <property type="entry name" value="ASPYRIDONES CLUSTER REGULATOR APDR-RELATED"/>
    <property type="match status" value="1"/>
</dbReference>
<dbReference type="CDD" id="cd00067">
    <property type="entry name" value="GAL4"/>
    <property type="match status" value="1"/>
</dbReference>
<evidence type="ECO:0000256" key="6">
    <source>
        <dbReference type="ARBA" id="ARBA00023242"/>
    </source>
</evidence>
<sequence>MSDSQAQYNPRKRRRPALSCEQCRRRKVRCDREMPCGPCKKAYGSMDCSYVYEGKAALESRRNGFRASGYESPPSVGAQAGPHDGAHRSPDGARMAQMESTIRALQDRVQSLEQSAQSGSSQSQRVGDMTRFDGVDDRIGQRFDDRRDEIEQPQTLIAPLAPRLKGTGEKTKLFGTTHWAIVFQQFRLLRQVRSTAMSVEGKENDIGKLHKEIRSMRRLIKGRQAPRLVDPTPGLLNDLPSREVCDDLVHHYLRTLELVYRVLHVPVFYEEYDRFWENRSSVTNGFMFKLLLILAIGSVFYCRPGPANELGIPVRRWVYAAQWWLTGPFDKETDNLEGLQVNCLLLLCRQAYAIDKEASWASAGTLVRLAIRQGLHRDPKNFPTLSPYDCEMRRRIWATIIEINVQFAIDAAMPPLLGPYDFDTLPPSNLDDEEFNQATTSLPSPQPRDFYTSSSLQILLLESFPVRLRIARAINECGQRQSYEMALKLGSDLTASCKDMTRLMHGFISRATARNLRPTLFHHRLMDTLLRRFLINIYRPFVVQAIHDPRFYLSRKLSLESALLTASYADAPSDSSADHIPHRDFQRLSLSGAGVFKGYLSLDVLVVISLEVITQLEDEVARQPTDSDQAPPDAVIQMAQAARAPLIQALEKLWDHLYQGLVVGIPSMKRYCLLGGILAQIRAVPRGEQAEWNHIRDAFMDTMETCRTLLQQHIADERLDSIGDAALTTPADGANQWTPEGVIGSSLDSDFMIPNLGLEDLSFWDIPGFADADAFDPPQLPEVP</sequence>
<dbReference type="GO" id="GO:0005634">
    <property type="term" value="C:nucleus"/>
    <property type="evidence" value="ECO:0007669"/>
    <property type="project" value="TreeGrafter"/>
</dbReference>
<dbReference type="InterPro" id="IPR036864">
    <property type="entry name" value="Zn2-C6_fun-type_DNA-bd_sf"/>
</dbReference>
<dbReference type="Gene3D" id="4.10.240.10">
    <property type="entry name" value="Zn(2)-C6 fungal-type DNA-binding domain"/>
    <property type="match status" value="1"/>
</dbReference>